<accession>A0A165T4A0</accession>
<dbReference type="OrthoDB" id="9790469at2"/>
<dbReference type="CDD" id="cd00198">
    <property type="entry name" value="vWFA"/>
    <property type="match status" value="1"/>
</dbReference>
<dbReference type="PANTHER" id="PTHR39338:SF6">
    <property type="entry name" value="BLL5662 PROTEIN"/>
    <property type="match status" value="1"/>
</dbReference>
<dbReference type="Pfam" id="PF05762">
    <property type="entry name" value="VWA_CoxE"/>
    <property type="match status" value="1"/>
</dbReference>
<sequence>MTEHSTPQSPPSVSTAERIIQFSRLLRDNAFHVTIADTEQALRIFANDPATLKKHNFFQILQILFCKKHADLEQFRYIFDAFWQGKAKHTKTIYKEYSLAAQAVVNRNQSSQEVAGPQSGMASYFDWRKAQDSADTASDEGEDSSLKMCGASDVPNAAKTDFGTIQDPEQAEALLQLAAKLGKQLHYLHSRRNKASLRGRRIDLRRTMRKSLATQGLPTNIARRQRKKPPLQLLLFVDVSGSMEAYSIFFAHFMMALVHENRHAEAFFFNTRLLHISPSIRQMKTDEMVDKFSLLGQDWSGGTRIGDVLSSFNNGHRATAKRRQTLCLLMSDGYDAGDQDQLAGQLKVLKRSCRKLIWLNPLLGRAAFVPTAAGARLLQQHADMALPVHNLKSLQDVEKVLIHEP</sequence>
<dbReference type="InterPro" id="IPR011195">
    <property type="entry name" value="UCP010256"/>
</dbReference>
<dbReference type="Proteomes" id="UP000076577">
    <property type="component" value="Unassembled WGS sequence"/>
</dbReference>
<keyword evidence="2" id="KW-1185">Reference proteome</keyword>
<dbReference type="PATRIC" id="fig|989403.3.peg.4745"/>
<organism evidence="1 2">
    <name type="scientific">Pseudovibrio axinellae</name>
    <dbReference type="NCBI Taxonomy" id="989403"/>
    <lineage>
        <taxon>Bacteria</taxon>
        <taxon>Pseudomonadati</taxon>
        <taxon>Pseudomonadota</taxon>
        <taxon>Alphaproteobacteria</taxon>
        <taxon>Hyphomicrobiales</taxon>
        <taxon>Stappiaceae</taxon>
        <taxon>Pseudovibrio</taxon>
    </lineage>
</organism>
<name>A0A165T4A0_9HYPH</name>
<dbReference type="PANTHER" id="PTHR39338">
    <property type="entry name" value="BLL5662 PROTEIN-RELATED"/>
    <property type="match status" value="1"/>
</dbReference>
<dbReference type="PIRSF" id="PIRSF010256">
    <property type="entry name" value="CoxE_vWa"/>
    <property type="match status" value="1"/>
</dbReference>
<dbReference type="EMBL" id="LMCB01000152">
    <property type="protein sequence ID" value="KZL05407.1"/>
    <property type="molecule type" value="Genomic_DNA"/>
</dbReference>
<dbReference type="RefSeq" id="WP_068010561.1">
    <property type="nucleotide sequence ID" value="NZ_FOFM01000001.1"/>
</dbReference>
<comment type="caution">
    <text evidence="1">The sequence shown here is derived from an EMBL/GenBank/DDBJ whole genome shotgun (WGS) entry which is preliminary data.</text>
</comment>
<reference evidence="1 2" key="1">
    <citation type="journal article" date="2016" name="Front. Microbiol.">
        <title>Comparative Genomic Analysis Reveals a Diverse Repertoire of Genes Involved in Prokaryote-Eukaryote Interactions within the Pseudovibrio Genus.</title>
        <authorList>
            <person name="Romano S."/>
            <person name="Fernandez-Guerra A."/>
            <person name="Reen F.J."/>
            <person name="Glockner F.O."/>
            <person name="Crowley S.P."/>
            <person name="O'Sullivan O."/>
            <person name="Cotter P.D."/>
            <person name="Adams C."/>
            <person name="Dobson A.D."/>
            <person name="O'Gara F."/>
        </authorList>
    </citation>
    <scope>NUCLEOTIDE SEQUENCE [LARGE SCALE GENOMIC DNA]</scope>
    <source>
        <strain evidence="1 2">Ad2</strain>
    </source>
</reference>
<evidence type="ECO:0000313" key="2">
    <source>
        <dbReference type="Proteomes" id="UP000076577"/>
    </source>
</evidence>
<dbReference type="STRING" id="989403.SAMN05421798_101925"/>
<protein>
    <submittedName>
        <fullName evidence="1">VWA domain containing CoxE-like protein</fullName>
    </submittedName>
</protein>
<gene>
    <name evidence="1" type="ORF">PsAD2_04332</name>
</gene>
<dbReference type="InterPro" id="IPR008912">
    <property type="entry name" value="Uncharacterised_CoxE"/>
</dbReference>
<dbReference type="AlphaFoldDB" id="A0A165T4A0"/>
<evidence type="ECO:0000313" key="1">
    <source>
        <dbReference type="EMBL" id="KZL05407.1"/>
    </source>
</evidence>
<dbReference type="SUPFAM" id="SSF53300">
    <property type="entry name" value="vWA-like"/>
    <property type="match status" value="1"/>
</dbReference>
<proteinExistence type="predicted"/>
<dbReference type="InterPro" id="IPR036465">
    <property type="entry name" value="vWFA_dom_sf"/>
</dbReference>